<organism evidence="1 2">
    <name type="scientific">Phototrophicus methaneseepsis</name>
    <dbReference type="NCBI Taxonomy" id="2710758"/>
    <lineage>
        <taxon>Bacteria</taxon>
        <taxon>Bacillati</taxon>
        <taxon>Chloroflexota</taxon>
        <taxon>Candidatus Thermofontia</taxon>
        <taxon>Phototrophicales</taxon>
        <taxon>Phototrophicaceae</taxon>
        <taxon>Phototrophicus</taxon>
    </lineage>
</organism>
<keyword evidence="2" id="KW-1185">Reference proteome</keyword>
<proteinExistence type="predicted"/>
<accession>A0A7S8EB87</accession>
<protein>
    <submittedName>
        <fullName evidence="1">Uncharacterized protein</fullName>
    </submittedName>
</protein>
<dbReference type="EMBL" id="CP062983">
    <property type="protein sequence ID" value="QPC83588.1"/>
    <property type="molecule type" value="Genomic_DNA"/>
</dbReference>
<reference evidence="1 2" key="1">
    <citation type="submission" date="2020-02" db="EMBL/GenBank/DDBJ databases">
        <authorList>
            <person name="Zheng R.K."/>
            <person name="Sun C.M."/>
        </authorList>
    </citation>
    <scope>NUCLEOTIDE SEQUENCE [LARGE SCALE GENOMIC DNA]</scope>
    <source>
        <strain evidence="2">rifampicinis</strain>
    </source>
</reference>
<gene>
    <name evidence="1" type="ORF">G4Y79_04180</name>
</gene>
<evidence type="ECO:0000313" key="2">
    <source>
        <dbReference type="Proteomes" id="UP000594468"/>
    </source>
</evidence>
<sequence>MAPVPDFLSHYYAAATGPFLNLSDLSLDDAERIQAALRTRGNTFASQRTPEYLQTRRQLEDRVRALFIDKGGQPQRQRPHYLILGACPWVQSWYIQGCELRIPLADFAPTILSFTYGDTFPAMRYQDGKPYRGQVYTLDELPELVAAFGLPQDWNADGSGGPDRYIEAQVWSDTPLQAYYVNQARPHPSDP</sequence>
<dbReference type="AlphaFoldDB" id="A0A7S8EB87"/>
<dbReference type="Proteomes" id="UP000594468">
    <property type="component" value="Chromosome"/>
</dbReference>
<dbReference type="RefSeq" id="WP_195171654.1">
    <property type="nucleotide sequence ID" value="NZ_CP062983.1"/>
</dbReference>
<dbReference type="KEGG" id="pmet:G4Y79_04180"/>
<name>A0A7S8EB87_9CHLR</name>
<evidence type="ECO:0000313" key="1">
    <source>
        <dbReference type="EMBL" id="QPC83588.1"/>
    </source>
</evidence>